<dbReference type="InterPro" id="IPR051313">
    <property type="entry name" value="Bact_iron-sidero_bind"/>
</dbReference>
<evidence type="ECO:0000256" key="1">
    <source>
        <dbReference type="ARBA" id="ARBA00004196"/>
    </source>
</evidence>
<dbReference type="Gene3D" id="3.40.50.1980">
    <property type="entry name" value="Nitrogenase molybdenum iron protein domain"/>
    <property type="match status" value="2"/>
</dbReference>
<feature type="signal peptide" evidence="6">
    <location>
        <begin position="1"/>
        <end position="25"/>
    </location>
</feature>
<evidence type="ECO:0000256" key="2">
    <source>
        <dbReference type="ARBA" id="ARBA00008814"/>
    </source>
</evidence>
<dbReference type="SUPFAM" id="SSF53807">
    <property type="entry name" value="Helical backbone' metal receptor"/>
    <property type="match status" value="1"/>
</dbReference>
<gene>
    <name evidence="8" type="ORF">C7444_1106</name>
</gene>
<dbReference type="CDD" id="cd01146">
    <property type="entry name" value="FhuD"/>
    <property type="match status" value="1"/>
</dbReference>
<protein>
    <submittedName>
        <fullName evidence="8">Iron complex transport system substrate-binding protein</fullName>
    </submittedName>
</protein>
<dbReference type="GO" id="GO:1901678">
    <property type="term" value="P:iron coordination entity transport"/>
    <property type="evidence" value="ECO:0007669"/>
    <property type="project" value="UniProtKB-ARBA"/>
</dbReference>
<proteinExistence type="inferred from homology"/>
<keyword evidence="4" id="KW-0410">Iron transport</keyword>
<dbReference type="InterPro" id="IPR002491">
    <property type="entry name" value="ABC_transptr_periplasmic_BD"/>
</dbReference>
<evidence type="ECO:0000256" key="4">
    <source>
        <dbReference type="ARBA" id="ARBA00022496"/>
    </source>
</evidence>
<dbReference type="GO" id="GO:0030288">
    <property type="term" value="C:outer membrane-bounded periplasmic space"/>
    <property type="evidence" value="ECO:0007669"/>
    <property type="project" value="TreeGrafter"/>
</dbReference>
<dbReference type="Proteomes" id="UP000247811">
    <property type="component" value="Unassembled WGS sequence"/>
</dbReference>
<evidence type="ECO:0000313" key="9">
    <source>
        <dbReference type="Proteomes" id="UP000247811"/>
    </source>
</evidence>
<reference evidence="8 9" key="1">
    <citation type="submission" date="2018-05" db="EMBL/GenBank/DDBJ databases">
        <title>Genomic Encyclopedia of Type Strains, Phase IV (KMG-IV): sequencing the most valuable type-strain genomes for metagenomic binning, comparative biology and taxonomic classification.</title>
        <authorList>
            <person name="Goeker M."/>
        </authorList>
    </citation>
    <scope>NUCLEOTIDE SEQUENCE [LARGE SCALE GENOMIC DNA]</scope>
    <source>
        <strain evidence="8 9">DSM 566</strain>
    </source>
</reference>
<comment type="similarity">
    <text evidence="2">Belongs to the bacterial solute-binding protein 8 family.</text>
</comment>
<keyword evidence="3" id="KW-0813">Transport</keyword>
<dbReference type="PROSITE" id="PS50983">
    <property type="entry name" value="FE_B12_PBP"/>
    <property type="match status" value="1"/>
</dbReference>
<sequence>MDRNFPSRRRLLGLIGLLAVGHALAARDAEPVTGSTQADGVFPRTVQHWQGATVIARAPLRVAALSTGQADALLTLGLMPAGATRDERGSLWPDYLRRSLGARAAALSGTADLGTRTAPDLEALARLRPDLILVHRTVLKPGLLALFQRIAPTVVTQGTGTHWQSDFRLLADAVGRREQAQAWLGDFAAATARARRAWQGAPPEVSFVQSGGGRLRIMGQSSFVGGIARDMGLRRPAAQAFKRTSQDVGAERLDLADGDWIFYGARGEAVRSLTGSPLWGLLGGVRQQRAVRVDYDPFFMNAGPTAARQVLQALETALGPAARAVPP</sequence>
<evidence type="ECO:0000256" key="5">
    <source>
        <dbReference type="ARBA" id="ARBA00022729"/>
    </source>
</evidence>
<comment type="caution">
    <text evidence="8">The sequence shown here is derived from an EMBL/GenBank/DDBJ whole genome shotgun (WGS) entry which is preliminary data.</text>
</comment>
<feature type="chain" id="PRO_5016260915" evidence="6">
    <location>
        <begin position="26"/>
        <end position="327"/>
    </location>
</feature>
<evidence type="ECO:0000259" key="7">
    <source>
        <dbReference type="PROSITE" id="PS50983"/>
    </source>
</evidence>
<evidence type="ECO:0000313" key="8">
    <source>
        <dbReference type="EMBL" id="PXW95161.1"/>
    </source>
</evidence>
<dbReference type="RefSeq" id="WP_211317536.1">
    <property type="nucleotide sequence ID" value="NZ_QJJS01000010.1"/>
</dbReference>
<comment type="subcellular location">
    <subcellularLocation>
        <location evidence="1">Cell envelope</location>
    </subcellularLocation>
</comment>
<keyword evidence="4" id="KW-0408">Iron</keyword>
<keyword evidence="5 6" id="KW-0732">Signal</keyword>
<dbReference type="Pfam" id="PF01497">
    <property type="entry name" value="Peripla_BP_2"/>
    <property type="match status" value="1"/>
</dbReference>
<dbReference type="PROSITE" id="PS51318">
    <property type="entry name" value="TAT"/>
    <property type="match status" value="1"/>
</dbReference>
<accession>A0A318GYV4</accession>
<dbReference type="AlphaFoldDB" id="A0A318GYV4"/>
<organism evidence="8 9">
    <name type="scientific">Sphaerotilus hippei</name>
    <dbReference type="NCBI Taxonomy" id="744406"/>
    <lineage>
        <taxon>Bacteria</taxon>
        <taxon>Pseudomonadati</taxon>
        <taxon>Pseudomonadota</taxon>
        <taxon>Betaproteobacteria</taxon>
        <taxon>Burkholderiales</taxon>
        <taxon>Sphaerotilaceae</taxon>
        <taxon>Sphaerotilus</taxon>
    </lineage>
</organism>
<feature type="domain" description="Fe/B12 periplasmic-binding" evidence="7">
    <location>
        <begin position="61"/>
        <end position="322"/>
    </location>
</feature>
<evidence type="ECO:0000256" key="3">
    <source>
        <dbReference type="ARBA" id="ARBA00022448"/>
    </source>
</evidence>
<evidence type="ECO:0000256" key="6">
    <source>
        <dbReference type="SAM" id="SignalP"/>
    </source>
</evidence>
<keyword evidence="4" id="KW-0406">Ion transport</keyword>
<keyword evidence="9" id="KW-1185">Reference proteome</keyword>
<dbReference type="EMBL" id="QJJS01000010">
    <property type="protein sequence ID" value="PXW95161.1"/>
    <property type="molecule type" value="Genomic_DNA"/>
</dbReference>
<name>A0A318GYV4_9BURK</name>
<dbReference type="InterPro" id="IPR006311">
    <property type="entry name" value="TAT_signal"/>
</dbReference>
<dbReference type="PANTHER" id="PTHR30532">
    <property type="entry name" value="IRON III DICITRATE-BINDING PERIPLASMIC PROTEIN"/>
    <property type="match status" value="1"/>
</dbReference>
<dbReference type="PANTHER" id="PTHR30532:SF1">
    <property type="entry name" value="IRON(3+)-HYDROXAMATE-BINDING PROTEIN FHUD"/>
    <property type="match status" value="1"/>
</dbReference>